<evidence type="ECO:0000313" key="1">
    <source>
        <dbReference type="EMBL" id="KKL12659.1"/>
    </source>
</evidence>
<comment type="caution">
    <text evidence="1">The sequence shown here is derived from an EMBL/GenBank/DDBJ whole genome shotgun (WGS) entry which is preliminary data.</text>
</comment>
<sequence>MRGIRITETHIKSQIKDFLAIKGIFNYHLLQGMGAYK</sequence>
<name>A0A0F9AST2_9ZZZZ</name>
<dbReference type="AlphaFoldDB" id="A0A0F9AST2"/>
<dbReference type="EMBL" id="LAZR01041172">
    <property type="protein sequence ID" value="KKL12659.1"/>
    <property type="molecule type" value="Genomic_DNA"/>
</dbReference>
<accession>A0A0F9AST2</accession>
<proteinExistence type="predicted"/>
<organism evidence="1">
    <name type="scientific">marine sediment metagenome</name>
    <dbReference type="NCBI Taxonomy" id="412755"/>
    <lineage>
        <taxon>unclassified sequences</taxon>
        <taxon>metagenomes</taxon>
        <taxon>ecological metagenomes</taxon>
    </lineage>
</organism>
<reference evidence="1" key="1">
    <citation type="journal article" date="2015" name="Nature">
        <title>Complex archaea that bridge the gap between prokaryotes and eukaryotes.</title>
        <authorList>
            <person name="Spang A."/>
            <person name="Saw J.H."/>
            <person name="Jorgensen S.L."/>
            <person name="Zaremba-Niedzwiedzka K."/>
            <person name="Martijn J."/>
            <person name="Lind A.E."/>
            <person name="van Eijk R."/>
            <person name="Schleper C."/>
            <person name="Guy L."/>
            <person name="Ettema T.J."/>
        </authorList>
    </citation>
    <scope>NUCLEOTIDE SEQUENCE</scope>
</reference>
<protein>
    <submittedName>
        <fullName evidence="1">Uncharacterized protein</fullName>
    </submittedName>
</protein>
<gene>
    <name evidence="1" type="ORF">LCGC14_2533580</name>
</gene>
<feature type="non-terminal residue" evidence="1">
    <location>
        <position position="37"/>
    </location>
</feature>